<dbReference type="InterPro" id="IPR022764">
    <property type="entry name" value="Peptidase_S54_rhomboid_dom"/>
</dbReference>
<evidence type="ECO:0000256" key="6">
    <source>
        <dbReference type="ARBA" id="ARBA00023136"/>
    </source>
</evidence>
<protein>
    <submittedName>
        <fullName evidence="10">Rhomboid family intramembrane serine protease</fullName>
        <ecNumber evidence="10">3.4.21.105</ecNumber>
    </submittedName>
</protein>
<feature type="transmembrane region" description="Helical" evidence="7">
    <location>
        <begin position="131"/>
        <end position="153"/>
    </location>
</feature>
<reference evidence="10 11" key="1">
    <citation type="submission" date="2024-09" db="EMBL/GenBank/DDBJ databases">
        <authorList>
            <person name="Sun Q."/>
            <person name="Mori K."/>
        </authorList>
    </citation>
    <scope>NUCLEOTIDE SEQUENCE [LARGE SCALE GENOMIC DNA]</scope>
    <source>
        <strain evidence="10 11">CECT 8286</strain>
    </source>
</reference>
<dbReference type="EC" id="3.4.21.105" evidence="10"/>
<dbReference type="InterPro" id="IPR050925">
    <property type="entry name" value="Rhomboid_protease_S54"/>
</dbReference>
<dbReference type="PANTHER" id="PTHR43731">
    <property type="entry name" value="RHOMBOID PROTEASE"/>
    <property type="match status" value="1"/>
</dbReference>
<evidence type="ECO:0000256" key="2">
    <source>
        <dbReference type="ARBA" id="ARBA00009045"/>
    </source>
</evidence>
<evidence type="ECO:0000256" key="5">
    <source>
        <dbReference type="ARBA" id="ARBA00022989"/>
    </source>
</evidence>
<name>A0ABV5F035_9FLAO</name>
<evidence type="ECO:0000256" key="1">
    <source>
        <dbReference type="ARBA" id="ARBA00004141"/>
    </source>
</evidence>
<keyword evidence="3 7" id="KW-0812">Transmembrane</keyword>
<evidence type="ECO:0000313" key="10">
    <source>
        <dbReference type="EMBL" id="MFB9052800.1"/>
    </source>
</evidence>
<dbReference type="PANTHER" id="PTHR43731:SF14">
    <property type="entry name" value="PRESENILIN-ASSOCIATED RHOMBOID-LIKE PROTEIN, MITOCHONDRIAL"/>
    <property type="match status" value="1"/>
</dbReference>
<proteinExistence type="inferred from homology"/>
<evidence type="ECO:0000259" key="9">
    <source>
        <dbReference type="Pfam" id="PF20216"/>
    </source>
</evidence>
<keyword evidence="6 7" id="KW-0472">Membrane</keyword>
<accession>A0ABV5F035</accession>
<dbReference type="EMBL" id="JBHMEZ010000003">
    <property type="protein sequence ID" value="MFB9052800.1"/>
    <property type="molecule type" value="Genomic_DNA"/>
</dbReference>
<keyword evidence="4 10" id="KW-0378">Hydrolase</keyword>
<evidence type="ECO:0000259" key="8">
    <source>
        <dbReference type="Pfam" id="PF01694"/>
    </source>
</evidence>
<evidence type="ECO:0000256" key="3">
    <source>
        <dbReference type="ARBA" id="ARBA00022692"/>
    </source>
</evidence>
<feature type="transmembrane region" description="Helical" evidence="7">
    <location>
        <begin position="190"/>
        <end position="207"/>
    </location>
</feature>
<comment type="subcellular location">
    <subcellularLocation>
        <location evidence="1">Membrane</location>
        <topology evidence="1">Multi-pass membrane protein</topology>
    </subcellularLocation>
</comment>
<organism evidence="10 11">
    <name type="scientific">Formosa undariae</name>
    <dbReference type="NCBI Taxonomy" id="1325436"/>
    <lineage>
        <taxon>Bacteria</taxon>
        <taxon>Pseudomonadati</taxon>
        <taxon>Bacteroidota</taxon>
        <taxon>Flavobacteriia</taxon>
        <taxon>Flavobacteriales</taxon>
        <taxon>Flavobacteriaceae</taxon>
        <taxon>Formosa</taxon>
    </lineage>
</organism>
<gene>
    <name evidence="10" type="ORF">ACFFVB_06870</name>
</gene>
<keyword evidence="11" id="KW-1185">Reference proteome</keyword>
<dbReference type="GO" id="GO:0008233">
    <property type="term" value="F:peptidase activity"/>
    <property type="evidence" value="ECO:0007669"/>
    <property type="project" value="UniProtKB-KW"/>
</dbReference>
<feature type="transmembrane region" description="Helical" evidence="7">
    <location>
        <begin position="62"/>
        <end position="90"/>
    </location>
</feature>
<keyword evidence="5 7" id="KW-1133">Transmembrane helix</keyword>
<comment type="caution">
    <text evidence="10">The sequence shown here is derived from an EMBL/GenBank/DDBJ whole genome shotgun (WGS) entry which is preliminary data.</text>
</comment>
<feature type="transmembrane region" description="Helical" evidence="7">
    <location>
        <begin position="21"/>
        <end position="42"/>
    </location>
</feature>
<evidence type="ECO:0000256" key="4">
    <source>
        <dbReference type="ARBA" id="ARBA00022801"/>
    </source>
</evidence>
<evidence type="ECO:0000256" key="7">
    <source>
        <dbReference type="SAM" id="Phobius"/>
    </source>
</evidence>
<feature type="transmembrane region" description="Helical" evidence="7">
    <location>
        <begin position="102"/>
        <end position="125"/>
    </location>
</feature>
<evidence type="ECO:0000313" key="11">
    <source>
        <dbReference type="Proteomes" id="UP001589605"/>
    </source>
</evidence>
<feature type="domain" description="Peptidase S54 rhomboid" evidence="8">
    <location>
        <begin position="65"/>
        <end position="205"/>
    </location>
</feature>
<dbReference type="Pfam" id="PF01694">
    <property type="entry name" value="Rhomboid"/>
    <property type="match status" value="1"/>
</dbReference>
<dbReference type="Pfam" id="PF20216">
    <property type="entry name" value="DUF6576"/>
    <property type="match status" value="1"/>
</dbReference>
<dbReference type="InterPro" id="IPR035952">
    <property type="entry name" value="Rhomboid-like_sf"/>
</dbReference>
<feature type="transmembrane region" description="Helical" evidence="7">
    <location>
        <begin position="165"/>
        <end position="184"/>
    </location>
</feature>
<keyword evidence="10" id="KW-0645">Protease</keyword>
<dbReference type="Gene3D" id="1.20.1540.10">
    <property type="entry name" value="Rhomboid-like"/>
    <property type="match status" value="1"/>
</dbReference>
<comment type="similarity">
    <text evidence="2">Belongs to the peptidase S54 family.</text>
</comment>
<sequence>MNTLNNDIKQKLTHLNVLEKIIAINVAVFFIGFILQAVTSTLPSHASLKWFELPSQLSELLVAPWTFITYAFVHYDFIHMLFNMLWLYFIGQWFLSLFSKKLAINVYFLGAIGGAVVFLLGYNLIPNVFSSGGRLVGASAAVRALLIFMCAYTPQMDLRFFTFNIKLWIVGAAIVGMDVLGLLGPNAGGNLAHIGGAILGYFYAVQYKKGNDIGKGFEALADQVTGWFSKTKKSPLKTVHKQRPNKDMAGFKKDEFDAFNKQKRIDLILDKISKSGYDSLTKEEKAFLFKAGK</sequence>
<dbReference type="InterPro" id="IPR046483">
    <property type="entry name" value="DUF6576"/>
</dbReference>
<dbReference type="Proteomes" id="UP001589605">
    <property type="component" value="Unassembled WGS sequence"/>
</dbReference>
<dbReference type="RefSeq" id="WP_382381976.1">
    <property type="nucleotide sequence ID" value="NZ_JBHMEZ010000003.1"/>
</dbReference>
<feature type="domain" description="DUF6576" evidence="9">
    <location>
        <begin position="260"/>
        <end position="288"/>
    </location>
</feature>
<dbReference type="GO" id="GO:0006508">
    <property type="term" value="P:proteolysis"/>
    <property type="evidence" value="ECO:0007669"/>
    <property type="project" value="UniProtKB-KW"/>
</dbReference>
<dbReference type="SUPFAM" id="SSF144091">
    <property type="entry name" value="Rhomboid-like"/>
    <property type="match status" value="1"/>
</dbReference>